<dbReference type="Gene3D" id="1.20.1250.20">
    <property type="entry name" value="MFS general substrate transporter like domains"/>
    <property type="match status" value="1"/>
</dbReference>
<reference evidence="8 9" key="1">
    <citation type="submission" date="2019-08" db="EMBL/GenBank/DDBJ databases">
        <title>Gluconobacter frateurii HD924 genome.</title>
        <authorList>
            <person name="Liu Y."/>
            <person name="Zhang P."/>
        </authorList>
    </citation>
    <scope>NUCLEOTIDE SEQUENCE [LARGE SCALE GENOMIC DNA]</scope>
    <source>
        <strain evidence="8 9">HD924</strain>
    </source>
</reference>
<feature type="transmembrane region" description="Helical" evidence="6">
    <location>
        <begin position="258"/>
        <end position="277"/>
    </location>
</feature>
<dbReference type="PANTHER" id="PTHR43124">
    <property type="entry name" value="PURINE EFFLUX PUMP PBUE"/>
    <property type="match status" value="1"/>
</dbReference>
<feature type="transmembrane region" description="Helical" evidence="6">
    <location>
        <begin position="284"/>
        <end position="303"/>
    </location>
</feature>
<feature type="transmembrane region" description="Helical" evidence="6">
    <location>
        <begin position="21"/>
        <end position="42"/>
    </location>
</feature>
<dbReference type="GO" id="GO:0005886">
    <property type="term" value="C:plasma membrane"/>
    <property type="evidence" value="ECO:0007669"/>
    <property type="project" value="UniProtKB-SubCell"/>
</dbReference>
<dbReference type="InterPro" id="IPR011701">
    <property type="entry name" value="MFS"/>
</dbReference>
<feature type="transmembrane region" description="Helical" evidence="6">
    <location>
        <begin position="216"/>
        <end position="238"/>
    </location>
</feature>
<dbReference type="PROSITE" id="PS50850">
    <property type="entry name" value="MFS"/>
    <property type="match status" value="1"/>
</dbReference>
<dbReference type="RefSeq" id="WP_148620610.1">
    <property type="nucleotide sequence ID" value="NZ_CP043043.1"/>
</dbReference>
<gene>
    <name evidence="8" type="ORF">FXF46_11500</name>
</gene>
<accession>A0AAP9ESA7</accession>
<dbReference type="InterPro" id="IPR036259">
    <property type="entry name" value="MFS_trans_sf"/>
</dbReference>
<feature type="transmembrane region" description="Helical" evidence="6">
    <location>
        <begin position="370"/>
        <end position="390"/>
    </location>
</feature>
<feature type="transmembrane region" description="Helical" evidence="6">
    <location>
        <begin position="48"/>
        <end position="68"/>
    </location>
</feature>
<keyword evidence="5 6" id="KW-0472">Membrane</keyword>
<dbReference type="KEGG" id="gti:FXF46_11500"/>
<keyword evidence="4 6" id="KW-1133">Transmembrane helix</keyword>
<dbReference type="PANTHER" id="PTHR43124:SF3">
    <property type="entry name" value="CHLORAMPHENICOL EFFLUX PUMP RV0191"/>
    <property type="match status" value="1"/>
</dbReference>
<dbReference type="EMBL" id="CP043043">
    <property type="protein sequence ID" value="QEH96846.1"/>
    <property type="molecule type" value="Genomic_DNA"/>
</dbReference>
<proteinExistence type="predicted"/>
<feature type="transmembrane region" description="Helical" evidence="6">
    <location>
        <begin position="80"/>
        <end position="103"/>
    </location>
</feature>
<feature type="transmembrane region" description="Helical" evidence="6">
    <location>
        <begin position="147"/>
        <end position="169"/>
    </location>
</feature>
<sequence length="396" mass="41424">MMDTISAPSALGRSASLALVLYCYAMIVASMADIGIFVSFLPRVAHELAIASTQAGFALSLFSVPSALACVPIGRLVDRIGIRAGMVMAGLLVIVGDVCLGWASGWVSIYAGMCLTGAGFGCLTVTCPSALVSWLGGDIRTRALSFWSTYGPVGYACGLLLAVPFSVGALWRHAFLLHALIFTVLVCCAALLPLRKVRVAVKAVGGGMSLLFHDMAVIRLAMALALPNAVAYGVSVIIPSYLGRIYGVELGMSNSGIAAAKIFAMLLGGVLTGYVLTRQIRFRTLYRSLACFGLGSLFVLFFPNGTFTLSLMALICWLLAFGGMAGAATAQLPTLVAKQEDIGVVSGLVGQLTSLICLTAPPVYLALTHWSAYWGLSCAALLIAALSVPYREVNTA</sequence>
<evidence type="ECO:0000256" key="3">
    <source>
        <dbReference type="ARBA" id="ARBA00022692"/>
    </source>
</evidence>
<dbReference type="Pfam" id="PF07690">
    <property type="entry name" value="MFS_1"/>
    <property type="match status" value="1"/>
</dbReference>
<feature type="transmembrane region" description="Helical" evidence="6">
    <location>
        <begin position="109"/>
        <end position="135"/>
    </location>
</feature>
<dbReference type="Proteomes" id="UP000323560">
    <property type="component" value="Chromosome"/>
</dbReference>
<feature type="transmembrane region" description="Helical" evidence="6">
    <location>
        <begin position="175"/>
        <end position="195"/>
    </location>
</feature>
<keyword evidence="3 6" id="KW-0812">Transmembrane</keyword>
<evidence type="ECO:0000313" key="9">
    <source>
        <dbReference type="Proteomes" id="UP000323560"/>
    </source>
</evidence>
<feature type="domain" description="Major facilitator superfamily (MFS) profile" evidence="7">
    <location>
        <begin position="19"/>
        <end position="395"/>
    </location>
</feature>
<evidence type="ECO:0000256" key="6">
    <source>
        <dbReference type="SAM" id="Phobius"/>
    </source>
</evidence>
<feature type="transmembrane region" description="Helical" evidence="6">
    <location>
        <begin position="309"/>
        <end position="330"/>
    </location>
</feature>
<dbReference type="AlphaFoldDB" id="A0AAP9ESA7"/>
<dbReference type="InterPro" id="IPR050189">
    <property type="entry name" value="MFS_Efflux_Transporters"/>
</dbReference>
<evidence type="ECO:0000313" key="8">
    <source>
        <dbReference type="EMBL" id="QEH96846.1"/>
    </source>
</evidence>
<dbReference type="InterPro" id="IPR020846">
    <property type="entry name" value="MFS_dom"/>
</dbReference>
<keyword evidence="2" id="KW-1003">Cell membrane</keyword>
<evidence type="ECO:0000256" key="2">
    <source>
        <dbReference type="ARBA" id="ARBA00022475"/>
    </source>
</evidence>
<evidence type="ECO:0000256" key="4">
    <source>
        <dbReference type="ARBA" id="ARBA00022989"/>
    </source>
</evidence>
<evidence type="ECO:0000256" key="5">
    <source>
        <dbReference type="ARBA" id="ARBA00023136"/>
    </source>
</evidence>
<evidence type="ECO:0000256" key="1">
    <source>
        <dbReference type="ARBA" id="ARBA00004651"/>
    </source>
</evidence>
<evidence type="ECO:0000259" key="7">
    <source>
        <dbReference type="PROSITE" id="PS50850"/>
    </source>
</evidence>
<organism evidence="8 9">
    <name type="scientific">Gluconobacter thailandicus</name>
    <dbReference type="NCBI Taxonomy" id="257438"/>
    <lineage>
        <taxon>Bacteria</taxon>
        <taxon>Pseudomonadati</taxon>
        <taxon>Pseudomonadota</taxon>
        <taxon>Alphaproteobacteria</taxon>
        <taxon>Acetobacterales</taxon>
        <taxon>Acetobacteraceae</taxon>
        <taxon>Gluconobacter</taxon>
    </lineage>
</organism>
<dbReference type="SUPFAM" id="SSF103473">
    <property type="entry name" value="MFS general substrate transporter"/>
    <property type="match status" value="1"/>
</dbReference>
<dbReference type="GO" id="GO:0022857">
    <property type="term" value="F:transmembrane transporter activity"/>
    <property type="evidence" value="ECO:0007669"/>
    <property type="project" value="InterPro"/>
</dbReference>
<feature type="transmembrane region" description="Helical" evidence="6">
    <location>
        <begin position="342"/>
        <end position="364"/>
    </location>
</feature>
<name>A0AAP9ESA7_GLUTH</name>
<comment type="subcellular location">
    <subcellularLocation>
        <location evidence="1">Cell membrane</location>
        <topology evidence="1">Multi-pass membrane protein</topology>
    </subcellularLocation>
</comment>
<protein>
    <submittedName>
        <fullName evidence="8">MFS transporter</fullName>
    </submittedName>
</protein>